<reference evidence="2 3" key="1">
    <citation type="submission" date="2024-04" db="EMBL/GenBank/DDBJ databases">
        <authorList>
            <person name="Fracassetti M."/>
        </authorList>
    </citation>
    <scope>NUCLEOTIDE SEQUENCE [LARGE SCALE GENOMIC DNA]</scope>
</reference>
<feature type="domain" description="AAA+ ATPase At3g28540-like C-terminal" evidence="1">
    <location>
        <begin position="41"/>
        <end position="72"/>
    </location>
</feature>
<evidence type="ECO:0000313" key="2">
    <source>
        <dbReference type="EMBL" id="CAL1409226.1"/>
    </source>
</evidence>
<dbReference type="AlphaFoldDB" id="A0AAV2GEQ3"/>
<gene>
    <name evidence="2" type="ORF">LTRI10_LOCUS48743</name>
</gene>
<evidence type="ECO:0000313" key="3">
    <source>
        <dbReference type="Proteomes" id="UP001497516"/>
    </source>
</evidence>
<proteinExistence type="predicted"/>
<keyword evidence="3" id="KW-1185">Reference proteome</keyword>
<sequence>MFTSTWVTARLKGSDCWPITILGLKSIPRLSALRIGWQRGVPVTPAEVAQQLMKSDDPQVSLDGLVEFFSNETHTIQIGGFIGFSFIRSRLEQ</sequence>
<organism evidence="2 3">
    <name type="scientific">Linum trigynum</name>
    <dbReference type="NCBI Taxonomy" id="586398"/>
    <lineage>
        <taxon>Eukaryota</taxon>
        <taxon>Viridiplantae</taxon>
        <taxon>Streptophyta</taxon>
        <taxon>Embryophyta</taxon>
        <taxon>Tracheophyta</taxon>
        <taxon>Spermatophyta</taxon>
        <taxon>Magnoliopsida</taxon>
        <taxon>eudicotyledons</taxon>
        <taxon>Gunneridae</taxon>
        <taxon>Pentapetalae</taxon>
        <taxon>rosids</taxon>
        <taxon>fabids</taxon>
        <taxon>Malpighiales</taxon>
        <taxon>Linaceae</taxon>
        <taxon>Linum</taxon>
    </lineage>
</organism>
<dbReference type="EMBL" id="OZ034821">
    <property type="protein sequence ID" value="CAL1409226.1"/>
    <property type="molecule type" value="Genomic_DNA"/>
</dbReference>
<evidence type="ECO:0000259" key="1">
    <source>
        <dbReference type="Pfam" id="PF25568"/>
    </source>
</evidence>
<accession>A0AAV2GEQ3</accession>
<name>A0AAV2GEQ3_9ROSI</name>
<dbReference type="InterPro" id="IPR058017">
    <property type="entry name" value="At3g28540-like_C"/>
</dbReference>
<dbReference type="Pfam" id="PF25568">
    <property type="entry name" value="AAA_lid_At3g28540"/>
    <property type="match status" value="1"/>
</dbReference>
<dbReference type="Proteomes" id="UP001497516">
    <property type="component" value="Chromosome 8"/>
</dbReference>
<protein>
    <recommendedName>
        <fullName evidence="1">AAA+ ATPase At3g28540-like C-terminal domain-containing protein</fullName>
    </recommendedName>
</protein>